<dbReference type="Proteomes" id="UP001595974">
    <property type="component" value="Unassembled WGS sequence"/>
</dbReference>
<dbReference type="SUPFAM" id="SSF52980">
    <property type="entry name" value="Restriction endonuclease-like"/>
    <property type="match status" value="1"/>
</dbReference>
<protein>
    <recommendedName>
        <fullName evidence="3">NERD domain-containing protein</fullName>
    </recommendedName>
</protein>
<evidence type="ECO:0000313" key="1">
    <source>
        <dbReference type="EMBL" id="MFC5771440.1"/>
    </source>
</evidence>
<reference evidence="2" key="1">
    <citation type="journal article" date="2019" name="Int. J. Syst. Evol. Microbiol.">
        <title>The Global Catalogue of Microorganisms (GCM) 10K type strain sequencing project: providing services to taxonomists for standard genome sequencing and annotation.</title>
        <authorList>
            <consortium name="The Broad Institute Genomics Platform"/>
            <consortium name="The Broad Institute Genome Sequencing Center for Infectious Disease"/>
            <person name="Wu L."/>
            <person name="Ma J."/>
        </authorList>
    </citation>
    <scope>NUCLEOTIDE SEQUENCE [LARGE SCALE GENOMIC DNA]</scope>
    <source>
        <strain evidence="2">SHR3</strain>
    </source>
</reference>
<dbReference type="EMBL" id="JBHSOG010000094">
    <property type="protein sequence ID" value="MFC5771440.1"/>
    <property type="molecule type" value="Genomic_DNA"/>
</dbReference>
<dbReference type="CDD" id="cd01037">
    <property type="entry name" value="PDDEXK_nuclease-like"/>
    <property type="match status" value="1"/>
</dbReference>
<accession>A0ABW1AVW5</accession>
<dbReference type="RefSeq" id="WP_096447951.1">
    <property type="nucleotide sequence ID" value="NZ_JBHSOG010000094.1"/>
</dbReference>
<gene>
    <name evidence="1" type="ORF">ACFPTN_18835</name>
</gene>
<keyword evidence="2" id="KW-1185">Reference proteome</keyword>
<organism evidence="1 2">
    <name type="scientific">Thauera sinica</name>
    <dbReference type="NCBI Taxonomy" id="2665146"/>
    <lineage>
        <taxon>Bacteria</taxon>
        <taxon>Pseudomonadati</taxon>
        <taxon>Pseudomonadota</taxon>
        <taxon>Betaproteobacteria</taxon>
        <taxon>Rhodocyclales</taxon>
        <taxon>Zoogloeaceae</taxon>
        <taxon>Thauera</taxon>
    </lineage>
</organism>
<name>A0ABW1AVW5_9RHOO</name>
<sequence length="765" mass="84913">MVQRATNYYDDLFVRLIGDGVSQRIAVERVGTAYLDGKPLPVGKRKLTKKERDSLFWSSDVVKGCPPDAWGAEAMSLALARYLGQEPVTADRLVTRVAREAPEALIRAVRHSGLVLNPHSPRRSEVDEAASECEAVAELCGVLDVFTGAHRERVAALEAQKAQLAALSVFELLLYASLYAFEVLVPKDFNVKAPAPSSGADVQVTWDALGDLLAWKLAEAGTSSLKLTDDNIGRSLARHLRPILFESGTASAGEALRNLRAFHALMDAQIELNEFISRSSDAFSYDDGIRFERRGNRLEIVEVDPAARAAWQRDGLKLERLHGYWFHRALDTYVEQVAADPTTWKIGRPESAEANRLAWLRALQAQLRLREAYGVADEVTCDSGDTVDLFRALLSLNLMSVFFQQDFLAAFAERFDASGDWVAALQRLTMDGLREGLQNRMPLTWSSRDSKVSNITGWTVTKSEPAGNPRMASAILDFWTYDMVATAERLQRNEPGLQPHLFERPVLKFGATLVQLPWVVGMQNNSTAAINNLRRLGARRGQARDEAQRIEAGLARLLEKRGFRTLLNWVPPRGPDDAGEVDLIAVLGGHLFVIEVKSTFMRRSQRDAWLHATTTLRKAGQQLRRKVEAVSVAIASDPGFRAVLGLSEWLIPTRQHAWIADTCIECDHQRFGGFLKVSVEELLIALRDDRHLLNDPAGLLSGSYGVDEAREADASESGWSLYPDGFSAERFAEVIETEAVWDVRTATRGGRTLQLADSQNVASRE</sequence>
<proteinExistence type="predicted"/>
<dbReference type="InterPro" id="IPR011335">
    <property type="entry name" value="Restrct_endonuc-II-like"/>
</dbReference>
<evidence type="ECO:0008006" key="3">
    <source>
        <dbReference type="Google" id="ProtNLM"/>
    </source>
</evidence>
<evidence type="ECO:0000313" key="2">
    <source>
        <dbReference type="Proteomes" id="UP001595974"/>
    </source>
</evidence>
<comment type="caution">
    <text evidence="1">The sequence shown here is derived from an EMBL/GenBank/DDBJ whole genome shotgun (WGS) entry which is preliminary data.</text>
</comment>